<evidence type="ECO:0000313" key="2">
    <source>
        <dbReference type="EMBL" id="KAF4145624.1"/>
    </source>
</evidence>
<protein>
    <submittedName>
        <fullName evidence="2">SPFH domain / Band 7 family</fullName>
    </submittedName>
</protein>
<dbReference type="PANTHER" id="PTHR43327">
    <property type="entry name" value="STOMATIN-LIKE PROTEIN 2, MITOCHONDRIAL"/>
    <property type="match status" value="1"/>
</dbReference>
<dbReference type="Pfam" id="PF01145">
    <property type="entry name" value="Band_7"/>
    <property type="match status" value="1"/>
</dbReference>
<dbReference type="InterPro" id="IPR050710">
    <property type="entry name" value="Band7/mec-2_domain"/>
</dbReference>
<dbReference type="InterPro" id="IPR036013">
    <property type="entry name" value="Band_7/SPFH_dom_sf"/>
</dbReference>
<reference evidence="2" key="1">
    <citation type="submission" date="2020-03" db="EMBL/GenBank/DDBJ databases">
        <title>Hybrid Assembly of Korean Phytophthora infestans isolates.</title>
        <authorList>
            <person name="Prokchorchik M."/>
            <person name="Lee Y."/>
            <person name="Seo J."/>
            <person name="Cho J.-H."/>
            <person name="Park Y.-E."/>
            <person name="Jang D.-C."/>
            <person name="Im J.-S."/>
            <person name="Choi J.-G."/>
            <person name="Park H.-J."/>
            <person name="Lee G.-B."/>
            <person name="Lee Y.-G."/>
            <person name="Hong S.-Y."/>
            <person name="Cho K."/>
            <person name="Sohn K.H."/>
        </authorList>
    </citation>
    <scope>NUCLEOTIDE SEQUENCE</scope>
    <source>
        <strain evidence="2">KR_2_A2</strain>
    </source>
</reference>
<gene>
    <name evidence="2" type="ORF">GN958_ATG05205</name>
</gene>
<name>A0A8S9V2B7_PHYIN</name>
<dbReference type="InterPro" id="IPR001107">
    <property type="entry name" value="Band_7"/>
</dbReference>
<organism evidence="2 3">
    <name type="scientific">Phytophthora infestans</name>
    <name type="common">Potato late blight agent</name>
    <name type="synonym">Botrytis infestans</name>
    <dbReference type="NCBI Taxonomy" id="4787"/>
    <lineage>
        <taxon>Eukaryota</taxon>
        <taxon>Sar</taxon>
        <taxon>Stramenopiles</taxon>
        <taxon>Oomycota</taxon>
        <taxon>Peronosporomycetes</taxon>
        <taxon>Peronosporales</taxon>
        <taxon>Peronosporaceae</taxon>
        <taxon>Phytophthora</taxon>
    </lineage>
</organism>
<dbReference type="EMBL" id="JAACNO010000717">
    <property type="protein sequence ID" value="KAF4145624.1"/>
    <property type="molecule type" value="Genomic_DNA"/>
</dbReference>
<dbReference type="SUPFAM" id="SSF117892">
    <property type="entry name" value="Band 7/SPFH domain"/>
    <property type="match status" value="1"/>
</dbReference>
<dbReference type="PANTHER" id="PTHR43327:SF9">
    <property type="entry name" value="BAND 7 DOMAIN-CONTAINING PROTEIN"/>
    <property type="match status" value="1"/>
</dbReference>
<dbReference type="AlphaFoldDB" id="A0A8S9V2B7"/>
<dbReference type="Proteomes" id="UP000704712">
    <property type="component" value="Unassembled WGS sequence"/>
</dbReference>
<proteinExistence type="predicted"/>
<evidence type="ECO:0000259" key="1">
    <source>
        <dbReference type="Pfam" id="PF01145"/>
    </source>
</evidence>
<evidence type="ECO:0000313" key="3">
    <source>
        <dbReference type="Proteomes" id="UP000704712"/>
    </source>
</evidence>
<sequence length="448" mass="49957">MAEEKDIVVDDGHQTRLLYTETSSVDKANRLFGACYNGNTVIMINPRPSMFRPYIRVPEGMYALVQNQGRDMDFTKDGVKGPVWPAGFHWAGPWTQVSHLITKQFIVFETPVRGCKTADNVTVRIDICLIFRIMGDASKGEDPNLVRRFVYELGPNGLEVQLRAAQDEAVRALARSVQHTEVYKLRDGTMQGNFNTGKLAMLNRNSAPTEVKTFGEETNTGEPQPQQTPYFVTEDIKKNLNAQFNNYGLLSYKEEIDTTKLARKMMLMEEEQTGKAKCAEIQKEIDMVDTDTRVIQEQIAQETRVECNKIAAEASLAIEQIHADTKRISSEIAFRSDTDIRLVEAEEEACKLQLQAEIEELISGGEAKAKEIVARAEGSAAKKLEQYRAHQLDMQRLEVLASLSQNPKTVVTGNASNSLLAEMMVANQLGKELLNIGEGGFKGLAQAS</sequence>
<accession>A0A8S9V2B7</accession>
<comment type="caution">
    <text evidence="2">The sequence shown here is derived from an EMBL/GenBank/DDBJ whole genome shotgun (WGS) entry which is preliminary data.</text>
</comment>
<feature type="domain" description="Band 7" evidence="1">
    <location>
        <begin position="56"/>
        <end position="188"/>
    </location>
</feature>